<dbReference type="PROSITE" id="PS51782">
    <property type="entry name" value="LYSM"/>
    <property type="match status" value="2"/>
</dbReference>
<dbReference type="InterPro" id="IPR023346">
    <property type="entry name" value="Lysozyme-like_dom_sf"/>
</dbReference>
<dbReference type="Proteomes" id="UP000042527">
    <property type="component" value="Unassembled WGS sequence"/>
</dbReference>
<reference evidence="3 5" key="3">
    <citation type="submission" date="2019-08" db="EMBL/GenBank/DDBJ databases">
        <authorList>
            <person name="Kuhnert P."/>
        </authorList>
    </citation>
    <scope>NUCLEOTIDE SEQUENCE [LARGE SCALE GENOMIC DNA]</scope>
    <source>
        <strain evidence="3 5">B36.5</strain>
    </source>
</reference>
<gene>
    <name evidence="3" type="ORF">FUT82_08770</name>
    <name evidence="2" type="ORF">TPHV1_510031</name>
</gene>
<name>A0A0B7GWC3_TREPH</name>
<dbReference type="Gene3D" id="3.10.350.10">
    <property type="entry name" value="LysM domain"/>
    <property type="match status" value="2"/>
</dbReference>
<proteinExistence type="predicted"/>
<dbReference type="EMBL" id="CDNC01000047">
    <property type="protein sequence ID" value="CEM62964.1"/>
    <property type="molecule type" value="Genomic_DNA"/>
</dbReference>
<dbReference type="Pfam" id="PF01476">
    <property type="entry name" value="LysM"/>
    <property type="match status" value="2"/>
</dbReference>
<dbReference type="GO" id="GO:0008932">
    <property type="term" value="F:lytic endotransglycosylase activity"/>
    <property type="evidence" value="ECO:0007669"/>
    <property type="project" value="TreeGrafter"/>
</dbReference>
<organism evidence="2 4">
    <name type="scientific">Treponema phagedenis</name>
    <dbReference type="NCBI Taxonomy" id="162"/>
    <lineage>
        <taxon>Bacteria</taxon>
        <taxon>Pseudomonadati</taxon>
        <taxon>Spirochaetota</taxon>
        <taxon>Spirochaetia</taxon>
        <taxon>Spirochaetales</taxon>
        <taxon>Treponemataceae</taxon>
        <taxon>Treponema</taxon>
    </lineage>
</organism>
<accession>A0A0B7GWC3</accession>
<dbReference type="OrthoDB" id="9815002at2"/>
<dbReference type="EMBL" id="CP042817">
    <property type="protein sequence ID" value="QEJ98080.1"/>
    <property type="molecule type" value="Genomic_DNA"/>
</dbReference>
<dbReference type="CDD" id="cd16894">
    <property type="entry name" value="MltD-like"/>
    <property type="match status" value="1"/>
</dbReference>
<evidence type="ECO:0000313" key="3">
    <source>
        <dbReference type="EMBL" id="QEJ98080.1"/>
    </source>
</evidence>
<sequence>MRKKIGFYAFLLIHLFGFSSLSPSIQNRDRQPPEGFFAAVGILKSTQINSLFNGPLLLVSNPLIERFKKQYTTEGGLRYLSSIMQRSSPYRNFIIEELAQANLPPELLFLPVIESGFSEKAVSKSGAVGIWQFMRNSIGGYDIHINDWMDERRDPWKTSIAAIKKLKWNYEQLRDWPLALAAYNCGMGAINKAIKKAGQADYWYLCEKGFLKRETVLYVPKFLAIAEILSRSSEYGIDWGDPTIHPETTTITVKRAIDVVMLAEKIGADANDLKKINPSLKHAITPPNTKYPLRIPVAYEQATKQLLNNKSSILIKYYLYKIRSGDTLYALANHYGVSVDSIINYNKGLKPSALRLGQTIVIPALKTVHEYRGKNPSENIDFSGKYVVRKGDTLWSIALAYNVQVETLAEKNKLSVNSILSLGKVLNVPIQ</sequence>
<dbReference type="GeneID" id="57753363"/>
<dbReference type="PANTHER" id="PTHR33734:SF22">
    <property type="entry name" value="MEMBRANE-BOUND LYTIC MUREIN TRANSGLYCOSYLASE D"/>
    <property type="match status" value="1"/>
</dbReference>
<evidence type="ECO:0000313" key="5">
    <source>
        <dbReference type="Proteomes" id="UP000323594"/>
    </source>
</evidence>
<dbReference type="Proteomes" id="UP000323594">
    <property type="component" value="Chromosome"/>
</dbReference>
<dbReference type="AlphaFoldDB" id="A0A0B7GWC3"/>
<evidence type="ECO:0000313" key="4">
    <source>
        <dbReference type="Proteomes" id="UP000042527"/>
    </source>
</evidence>
<keyword evidence="4" id="KW-1185">Reference proteome</keyword>
<feature type="domain" description="LysM" evidence="1">
    <location>
        <begin position="384"/>
        <end position="428"/>
    </location>
</feature>
<dbReference type="Pfam" id="PF01464">
    <property type="entry name" value="SLT"/>
    <property type="match status" value="1"/>
</dbReference>
<dbReference type="PANTHER" id="PTHR33734">
    <property type="entry name" value="LYSM DOMAIN-CONTAINING GPI-ANCHORED PROTEIN 2"/>
    <property type="match status" value="1"/>
</dbReference>
<dbReference type="SUPFAM" id="SSF53955">
    <property type="entry name" value="Lysozyme-like"/>
    <property type="match status" value="1"/>
</dbReference>
<dbReference type="InterPro" id="IPR008258">
    <property type="entry name" value="Transglycosylase_SLT_dom_1"/>
</dbReference>
<reference evidence="4" key="1">
    <citation type="submission" date="2015-01" db="EMBL/GenBank/DDBJ databases">
        <authorList>
            <person name="Manzoor Shahid"/>
            <person name="Zubair Saima"/>
        </authorList>
    </citation>
    <scope>NUCLEOTIDE SEQUENCE [LARGE SCALE GENOMIC DNA]</scope>
    <source>
        <strain evidence="4">V1</strain>
    </source>
</reference>
<reference evidence="2" key="2">
    <citation type="submission" date="2015-01" db="EMBL/GenBank/DDBJ databases">
        <authorList>
            <person name="Xiang T."/>
            <person name="Song Y."/>
            <person name="Huang L."/>
            <person name="Wang B."/>
            <person name="Wu P."/>
        </authorList>
    </citation>
    <scope>NUCLEOTIDE SEQUENCE [LARGE SCALE GENOMIC DNA]</scope>
    <source>
        <strain evidence="2">V1</strain>
    </source>
</reference>
<protein>
    <submittedName>
        <fullName evidence="2">LysM domain protein</fullName>
    </submittedName>
    <submittedName>
        <fullName evidence="3">LysM peptidoglycan-binding domain-containing protein</fullName>
    </submittedName>
</protein>
<dbReference type="Gene3D" id="1.10.530.10">
    <property type="match status" value="1"/>
</dbReference>
<dbReference type="InterPro" id="IPR036779">
    <property type="entry name" value="LysM_dom_sf"/>
</dbReference>
<dbReference type="CDD" id="cd00118">
    <property type="entry name" value="LysM"/>
    <property type="match status" value="2"/>
</dbReference>
<evidence type="ECO:0000313" key="2">
    <source>
        <dbReference type="EMBL" id="CEM62964.1"/>
    </source>
</evidence>
<dbReference type="InterPro" id="IPR018392">
    <property type="entry name" value="LysM"/>
</dbReference>
<dbReference type="SUPFAM" id="SSF54106">
    <property type="entry name" value="LysM domain"/>
    <property type="match status" value="2"/>
</dbReference>
<dbReference type="SMART" id="SM00257">
    <property type="entry name" value="LysM"/>
    <property type="match status" value="2"/>
</dbReference>
<dbReference type="RefSeq" id="WP_024752400.1">
    <property type="nucleotide sequence ID" value="NZ_CDNC01000047.1"/>
</dbReference>
<feature type="domain" description="LysM" evidence="1">
    <location>
        <begin position="318"/>
        <end position="362"/>
    </location>
</feature>
<evidence type="ECO:0000259" key="1">
    <source>
        <dbReference type="PROSITE" id="PS51782"/>
    </source>
</evidence>